<reference evidence="1" key="1">
    <citation type="submission" date="2013-07" db="EMBL/GenBank/DDBJ databases">
        <title>The Genome Sequence of Cryptococcus pinus CBS10737.</title>
        <authorList>
            <consortium name="The Broad Institute Genome Sequencing Platform"/>
            <person name="Cuomo C."/>
            <person name="Litvintseva A."/>
            <person name="Chen Y."/>
            <person name="Heitman J."/>
            <person name="Sun S."/>
            <person name="Springer D."/>
            <person name="Dromer F."/>
            <person name="Young S.K."/>
            <person name="Zeng Q."/>
            <person name="Gargeya S."/>
            <person name="Fitzgerald M."/>
            <person name="Abouelleil A."/>
            <person name="Alvarado L."/>
            <person name="Berlin A.M."/>
            <person name="Chapman S.B."/>
            <person name="Dewar J."/>
            <person name="Goldberg J."/>
            <person name="Griggs A."/>
            <person name="Gujja S."/>
            <person name="Hansen M."/>
            <person name="Howarth C."/>
            <person name="Imamovic A."/>
            <person name="Larimer J."/>
            <person name="McCowan C."/>
            <person name="Murphy C."/>
            <person name="Pearson M."/>
            <person name="Priest M."/>
            <person name="Roberts A."/>
            <person name="Saif S."/>
            <person name="Shea T."/>
            <person name="Sykes S."/>
            <person name="Wortman J."/>
            <person name="Nusbaum C."/>
            <person name="Birren B."/>
        </authorList>
    </citation>
    <scope>NUCLEOTIDE SEQUENCE [LARGE SCALE GENOMIC DNA]</scope>
    <source>
        <strain evidence="1">CBS 10737</strain>
    </source>
</reference>
<evidence type="ECO:0000313" key="3">
    <source>
        <dbReference type="Proteomes" id="UP000094020"/>
    </source>
</evidence>
<reference evidence="1" key="3">
    <citation type="submission" date="2016-07" db="EMBL/GenBank/DDBJ databases">
        <title>Evolution of pathogenesis and genome organization in the Tremellales.</title>
        <authorList>
            <person name="Cuomo C."/>
            <person name="Litvintseva A."/>
            <person name="Heitman J."/>
            <person name="Chen Y."/>
            <person name="Sun S."/>
            <person name="Springer D."/>
            <person name="Dromer F."/>
            <person name="Young S."/>
            <person name="Zeng Q."/>
            <person name="Chapman S."/>
            <person name="Gujja S."/>
            <person name="Saif S."/>
            <person name="Birren B."/>
        </authorList>
    </citation>
    <scope>NUCLEOTIDE SEQUENCE</scope>
    <source>
        <strain evidence="1">CBS 10737</strain>
    </source>
</reference>
<name>A0A1B9HYS6_9TREE</name>
<dbReference type="KEGG" id="kpin:30173574"/>
<reference evidence="2" key="2">
    <citation type="submission" date="2013-07" db="EMBL/GenBank/DDBJ databases">
        <authorList>
            <consortium name="The Broad Institute Genome Sequencing Platform"/>
            <person name="Cuomo C."/>
            <person name="Litvintseva A."/>
            <person name="Chen Y."/>
            <person name="Heitman J."/>
            <person name="Sun S."/>
            <person name="Springer D."/>
            <person name="Dromer F."/>
            <person name="Young S.K."/>
            <person name="Zeng Q."/>
            <person name="Gargeya S."/>
            <person name="Fitzgerald M."/>
            <person name="Abouelleil A."/>
            <person name="Alvarado L."/>
            <person name="Berlin A.M."/>
            <person name="Chapman S.B."/>
            <person name="Dewar J."/>
            <person name="Goldberg J."/>
            <person name="Griggs A."/>
            <person name="Gujja S."/>
            <person name="Hansen M."/>
            <person name="Howarth C."/>
            <person name="Imamovic A."/>
            <person name="Larimer J."/>
            <person name="McCowan C."/>
            <person name="Murphy C."/>
            <person name="Pearson M."/>
            <person name="Priest M."/>
            <person name="Roberts A."/>
            <person name="Saif S."/>
            <person name="Shea T."/>
            <person name="Sykes S."/>
            <person name="Wortman J."/>
            <person name="Nusbaum C."/>
            <person name="Birren B."/>
        </authorList>
    </citation>
    <scope>NUCLEOTIDE SEQUENCE</scope>
    <source>
        <strain evidence="2">CBS 10737</strain>
    </source>
</reference>
<dbReference type="EMBL" id="CP144528">
    <property type="protein sequence ID" value="WWC73284.1"/>
    <property type="molecule type" value="Genomic_DNA"/>
</dbReference>
<reference evidence="2" key="4">
    <citation type="submission" date="2024-02" db="EMBL/GenBank/DDBJ databases">
        <title>Comparative genomics of Cryptococcus and Kwoniella reveals pathogenesis evolution and contrasting modes of karyotype evolution via chromosome fusion or intercentromeric recombination.</title>
        <authorList>
            <person name="Coelho M.A."/>
            <person name="David-Palma M."/>
            <person name="Shea T."/>
            <person name="Bowers K."/>
            <person name="McGinley-Smith S."/>
            <person name="Mohammad A.W."/>
            <person name="Gnirke A."/>
            <person name="Yurkov A.M."/>
            <person name="Nowrousian M."/>
            <person name="Sun S."/>
            <person name="Cuomo C.A."/>
            <person name="Heitman J."/>
        </authorList>
    </citation>
    <scope>NUCLEOTIDE SEQUENCE</scope>
    <source>
        <strain evidence="2">CBS 10737</strain>
    </source>
</reference>
<accession>A0A1B9HYS6</accession>
<dbReference type="AlphaFoldDB" id="A0A1B9HYS6"/>
<dbReference type="Proteomes" id="UP000094020">
    <property type="component" value="Chromosome 10"/>
</dbReference>
<dbReference type="GeneID" id="30173574"/>
<evidence type="ECO:0000313" key="2">
    <source>
        <dbReference type="EMBL" id="WWC73284.1"/>
    </source>
</evidence>
<dbReference type="EMBL" id="KI894013">
    <property type="protein sequence ID" value="OCF48427.1"/>
    <property type="molecule type" value="Genomic_DNA"/>
</dbReference>
<proteinExistence type="predicted"/>
<keyword evidence="3" id="KW-1185">Reference proteome</keyword>
<gene>
    <name evidence="1" type="ORF">I206_05205</name>
    <name evidence="2" type="ORF">I206_107250</name>
</gene>
<sequence>MANPNSNGTDLNPTQPTLSTIEELVATYDARVRPVADEYLEGCWQLAASTIMQHDSRRADEISGSQADYSNLVIADKVYNLRMDYVEWSENGLGAVREREGYSCITKSDG</sequence>
<organism evidence="1">
    <name type="scientific">Kwoniella pini CBS 10737</name>
    <dbReference type="NCBI Taxonomy" id="1296096"/>
    <lineage>
        <taxon>Eukaryota</taxon>
        <taxon>Fungi</taxon>
        <taxon>Dikarya</taxon>
        <taxon>Basidiomycota</taxon>
        <taxon>Agaricomycotina</taxon>
        <taxon>Tremellomycetes</taxon>
        <taxon>Tremellales</taxon>
        <taxon>Cryptococcaceae</taxon>
        <taxon>Kwoniella</taxon>
    </lineage>
</organism>
<protein>
    <submittedName>
        <fullName evidence="1">Uncharacterized protein</fullName>
    </submittedName>
</protein>
<evidence type="ECO:0000313" key="1">
    <source>
        <dbReference type="EMBL" id="OCF48427.1"/>
    </source>
</evidence>
<dbReference type="RefSeq" id="XP_019009646.1">
    <property type="nucleotide sequence ID" value="XM_019156928.1"/>
</dbReference>